<gene>
    <name evidence="1" type="ORF">FEK34_18680</name>
</gene>
<dbReference type="AlphaFoldDB" id="A0A5R8NJE3"/>
<sequence length="140" mass="14938">MNQSLLDAFRREVNFNLAMGALADYELPVTGVDGSCPVVVALEDEALSTLLGRIRAVGGYANLFVRGDGTVRMASVIDESCALVDASDDMTPYGERPDPNATVGMFLDWVQKCPHGVKISNAVGQPAWARDAKPVQLTPA</sequence>
<evidence type="ECO:0000313" key="1">
    <source>
        <dbReference type="EMBL" id="TLF75798.1"/>
    </source>
</evidence>
<comment type="caution">
    <text evidence="1">The sequence shown here is derived from an EMBL/GenBank/DDBJ whole genome shotgun (WGS) entry which is preliminary data.</text>
</comment>
<reference evidence="1 2" key="1">
    <citation type="submission" date="2019-05" db="EMBL/GenBank/DDBJ databases">
        <title>Genomes sequences of two Nocardia cyriacigeorgica environmental isolates, type strains Nocardia asteroides ATCC 19247 and Nocardia cyriacigeorgica DSM 44484.</title>
        <authorList>
            <person name="Vautrin F."/>
            <person name="Bergeron E."/>
            <person name="Dubost A."/>
            <person name="Abrouk D."/>
            <person name="Rodriguez Nava V."/>
            <person name="Pujic P."/>
        </authorList>
    </citation>
    <scope>NUCLEOTIDE SEQUENCE [LARGE SCALE GENOMIC DNA]</scope>
    <source>
        <strain evidence="1 2">EML 446</strain>
    </source>
</reference>
<proteinExistence type="predicted"/>
<organism evidence="1 2">
    <name type="scientific">Nocardia cyriacigeorgica</name>
    <dbReference type="NCBI Taxonomy" id="135487"/>
    <lineage>
        <taxon>Bacteria</taxon>
        <taxon>Bacillati</taxon>
        <taxon>Actinomycetota</taxon>
        <taxon>Actinomycetes</taxon>
        <taxon>Mycobacteriales</taxon>
        <taxon>Nocardiaceae</taxon>
        <taxon>Nocardia</taxon>
    </lineage>
</organism>
<dbReference type="Proteomes" id="UP000306378">
    <property type="component" value="Unassembled WGS sequence"/>
</dbReference>
<accession>A0A5R8NJE3</accession>
<dbReference type="RefSeq" id="WP_138449294.1">
    <property type="nucleotide sequence ID" value="NZ_VBUT01000007.1"/>
</dbReference>
<protein>
    <submittedName>
        <fullName evidence="1">Uncharacterized protein</fullName>
    </submittedName>
</protein>
<evidence type="ECO:0000313" key="2">
    <source>
        <dbReference type="Proteomes" id="UP000306378"/>
    </source>
</evidence>
<name>A0A5R8NJE3_9NOCA</name>
<dbReference type="EMBL" id="VBUT01000007">
    <property type="protein sequence ID" value="TLF75798.1"/>
    <property type="molecule type" value="Genomic_DNA"/>
</dbReference>